<evidence type="ECO:0000313" key="3">
    <source>
        <dbReference type="EMBL" id="ADN75808.1"/>
    </source>
</evidence>
<evidence type="ECO:0000256" key="2">
    <source>
        <dbReference type="SAM" id="Phobius"/>
    </source>
</evidence>
<dbReference type="STRING" id="550540.Fbal_1604"/>
<keyword evidence="2" id="KW-0472">Membrane</keyword>
<dbReference type="Pfam" id="PF05359">
    <property type="entry name" value="DUF748"/>
    <property type="match status" value="2"/>
</dbReference>
<dbReference type="GO" id="GO:0090313">
    <property type="term" value="P:regulation of protein targeting to membrane"/>
    <property type="evidence" value="ECO:0007669"/>
    <property type="project" value="TreeGrafter"/>
</dbReference>
<keyword evidence="2" id="KW-0812">Transmembrane</keyword>
<proteinExistence type="predicted"/>
<dbReference type="InterPro" id="IPR036737">
    <property type="entry name" value="OmpA-like_sf"/>
</dbReference>
<feature type="region of interest" description="Disordered" evidence="1">
    <location>
        <begin position="556"/>
        <end position="581"/>
    </location>
</feature>
<evidence type="ECO:0000313" key="4">
    <source>
        <dbReference type="Proteomes" id="UP000006683"/>
    </source>
</evidence>
<dbReference type="KEGG" id="fbl:Fbal_1604"/>
<reference evidence="3 4" key="1">
    <citation type="journal article" date="2010" name="Stand. Genomic Sci.">
        <title>Complete genome sequence of Ferrimonas balearica type strain (PAT).</title>
        <authorList>
            <person name="Nolan M."/>
            <person name="Sikorski J."/>
            <person name="Davenport K."/>
            <person name="Lucas S."/>
            <person name="Glavina Del Rio T."/>
            <person name="Tice H."/>
            <person name="Cheng J."/>
            <person name="Goodwin L."/>
            <person name="Pitluck S."/>
            <person name="Liolios K."/>
            <person name="Ivanova N."/>
            <person name="Mavromatis K."/>
            <person name="Ovchinnikova G."/>
            <person name="Pati A."/>
            <person name="Chen A."/>
            <person name="Palaniappan K."/>
            <person name="Land M."/>
            <person name="Hauser L."/>
            <person name="Chang Y."/>
            <person name="Jeffries C."/>
            <person name="Tapia R."/>
            <person name="Brettin T."/>
            <person name="Detter J."/>
            <person name="Han C."/>
            <person name="Yasawong M."/>
            <person name="Rohde M."/>
            <person name="Tindall B."/>
            <person name="Goker M."/>
            <person name="Woyke T."/>
            <person name="Bristow J."/>
            <person name="Eisen J."/>
            <person name="Markowitz V."/>
            <person name="Hugenholtz P."/>
            <person name="Kyrpides N."/>
            <person name="Klenk H."/>
            <person name="Lapidus A."/>
        </authorList>
    </citation>
    <scope>NUCLEOTIDE SEQUENCE [LARGE SCALE GENOMIC DNA]</scope>
    <source>
        <strain evidence="4">DSM 9799 / CCM 4581 / KCTC 23876 / PAT</strain>
    </source>
</reference>
<dbReference type="GeneID" id="67184028"/>
<dbReference type="GO" id="GO:0005886">
    <property type="term" value="C:plasma membrane"/>
    <property type="evidence" value="ECO:0007669"/>
    <property type="project" value="TreeGrafter"/>
</dbReference>
<organism evidence="3 4">
    <name type="scientific">Ferrimonas balearica (strain DSM 9799 / CCM 4581 / KCTC 23876 / PAT)</name>
    <dbReference type="NCBI Taxonomy" id="550540"/>
    <lineage>
        <taxon>Bacteria</taxon>
        <taxon>Pseudomonadati</taxon>
        <taxon>Pseudomonadota</taxon>
        <taxon>Gammaproteobacteria</taxon>
        <taxon>Alteromonadales</taxon>
        <taxon>Ferrimonadaceae</taxon>
        <taxon>Ferrimonas</taxon>
    </lineage>
</organism>
<name>E1SQ13_FERBD</name>
<gene>
    <name evidence="3" type="ordered locus">Fbal_1604</name>
</gene>
<feature type="compositionally biased region" description="Low complexity" evidence="1">
    <location>
        <begin position="564"/>
        <end position="579"/>
    </location>
</feature>
<dbReference type="HOGENOM" id="CLU_005680_0_0_6"/>
<sequence>MKLATWWQRRAVRITVYVALAVGTYLAALGWGLPALIERQAPKWVAQEMAAELSLEQVRFHPLEWRVTIDKLALTGDDGKPLAGLEQLVVDLEPWRSLFSRHWQLQAVSLTAPYLDYRQRGPEENNWHQALAPLLAKAESAPPEPEPEPSGLPKLAIDQFVLEQGRIRYEQDQRHTTELTDLALEAENFHLARGENKLALRLSGPGGGQANITLDANFDPLDLAMTLDLKNADLTRFWPYLAEDFHFDLANAQTDINLSAHLSLDPELQLRIEQGELTLRDLDMVYQETSLVRMQQAVLAPVEFDLAAQQVSLGELSVEGLAVNAQLSDKGLDLATLLTPIGAEEAESGSETPSETASPWQVQLQRLTLADATLSLTDQTAETPVDWQFDVAPLVVGPLGTDTAQPLTIDLDTHINQYALLTLDGEWQLDNNQGEFEVALNDFDLTDTIPYWQSLLNLKLHSGQLTTRGDVTVALDDPLSVTFQGEIGVANLVTQDALAERDFVKWGQMDINHLDFDLAQRFLKIDQLAFNEPYARIIIDEDGSTNFAGLVASVEEDQQGGNETAQPAPAQTDPAQPQTGEAPFDVTVGRILFANGSAFFADNTLTPKFATGIETLTGEISGLDAQQESRAVVDIQGQVDRYAPVSLKGTVQPLAEKPFMDLALNFDNIELTSLNPYSGTYAGYFIDQGQLDLALKYALDDNQLQGSNQVVISQLKLGQRSDSDKATSLPVALAVALLQDSNGVIDLGLQVSGNVDDPEFAIGPLIFKALGNVITKIVTSPFALLGNLLGGEDPPDHVQFAAGQSQMDPEQTAQMARLVEALSQRPSLVLSAQGAVDPVADGRALAKVALDARLMPQGSGLTEPPELALAAAYDAVMGMGKAQSEQQMLAERLPDLDDEERNRRWRKGLYEQLLEAQPADEVALKNLASARGEAVKAALVEAGLAAERVFLRESRINLDQSGAKVVLELDAAG</sequence>
<accession>E1SQ13</accession>
<dbReference type="PANTHER" id="PTHR30441">
    <property type="entry name" value="DUF748 DOMAIN-CONTAINING PROTEIN"/>
    <property type="match status" value="1"/>
</dbReference>
<dbReference type="Proteomes" id="UP000006683">
    <property type="component" value="Chromosome"/>
</dbReference>
<keyword evidence="4" id="KW-1185">Reference proteome</keyword>
<dbReference type="InterPro" id="IPR008023">
    <property type="entry name" value="DUF748"/>
</dbReference>
<dbReference type="PANTHER" id="PTHR30441:SF8">
    <property type="entry name" value="DUF748 DOMAIN-CONTAINING PROTEIN"/>
    <property type="match status" value="1"/>
</dbReference>
<dbReference type="AlphaFoldDB" id="E1SQ13"/>
<evidence type="ECO:0008006" key="5">
    <source>
        <dbReference type="Google" id="ProtNLM"/>
    </source>
</evidence>
<keyword evidence="2" id="KW-1133">Transmembrane helix</keyword>
<dbReference type="RefSeq" id="WP_013345114.1">
    <property type="nucleotide sequence ID" value="NC_014541.1"/>
</dbReference>
<protein>
    <recommendedName>
        <fullName evidence="5">DUF748 domain-containing protein</fullName>
    </recommendedName>
</protein>
<dbReference type="OrthoDB" id="9757969at2"/>
<feature type="transmembrane region" description="Helical" evidence="2">
    <location>
        <begin position="12"/>
        <end position="33"/>
    </location>
</feature>
<dbReference type="Gene3D" id="3.30.1330.60">
    <property type="entry name" value="OmpA-like domain"/>
    <property type="match status" value="1"/>
</dbReference>
<dbReference type="eggNOG" id="COG2982">
    <property type="taxonomic scope" value="Bacteria"/>
</dbReference>
<evidence type="ECO:0000256" key="1">
    <source>
        <dbReference type="SAM" id="MobiDB-lite"/>
    </source>
</evidence>
<dbReference type="EMBL" id="CP002209">
    <property type="protein sequence ID" value="ADN75808.1"/>
    <property type="molecule type" value="Genomic_DNA"/>
</dbReference>
<dbReference type="InterPro" id="IPR052894">
    <property type="entry name" value="AsmA-related"/>
</dbReference>